<gene>
    <name evidence="3" type="ORF">LTR09_003356</name>
</gene>
<proteinExistence type="predicted"/>
<dbReference type="InterPro" id="IPR054289">
    <property type="entry name" value="DUF7025"/>
</dbReference>
<feature type="region of interest" description="Disordered" evidence="1">
    <location>
        <begin position="691"/>
        <end position="720"/>
    </location>
</feature>
<dbReference type="Gene3D" id="3.40.50.300">
    <property type="entry name" value="P-loop containing nucleotide triphosphate hydrolases"/>
    <property type="match status" value="1"/>
</dbReference>
<reference evidence="3" key="1">
    <citation type="submission" date="2023-04" db="EMBL/GenBank/DDBJ databases">
        <title>Black Yeasts Isolated from many extreme environments.</title>
        <authorList>
            <person name="Coleine C."/>
            <person name="Stajich J.E."/>
            <person name="Selbmann L."/>
        </authorList>
    </citation>
    <scope>NUCLEOTIDE SEQUENCE</scope>
    <source>
        <strain evidence="3">CCFEE 5312</strain>
    </source>
</reference>
<dbReference type="Pfam" id="PF00004">
    <property type="entry name" value="AAA"/>
    <property type="match status" value="1"/>
</dbReference>
<comment type="caution">
    <text evidence="3">The sequence shown here is derived from an EMBL/GenBank/DDBJ whole genome shotgun (WGS) entry which is preliminary data.</text>
</comment>
<dbReference type="AlphaFoldDB" id="A0AAJ0DRW5"/>
<evidence type="ECO:0000256" key="1">
    <source>
        <dbReference type="SAM" id="MobiDB-lite"/>
    </source>
</evidence>
<dbReference type="InterPro" id="IPR003593">
    <property type="entry name" value="AAA+_ATPase"/>
</dbReference>
<feature type="domain" description="AAA+ ATPase" evidence="2">
    <location>
        <begin position="542"/>
        <end position="667"/>
    </location>
</feature>
<feature type="compositionally biased region" description="Basic and acidic residues" evidence="1">
    <location>
        <begin position="705"/>
        <end position="715"/>
    </location>
</feature>
<organism evidence="3 4">
    <name type="scientific">Extremus antarcticus</name>
    <dbReference type="NCBI Taxonomy" id="702011"/>
    <lineage>
        <taxon>Eukaryota</taxon>
        <taxon>Fungi</taxon>
        <taxon>Dikarya</taxon>
        <taxon>Ascomycota</taxon>
        <taxon>Pezizomycotina</taxon>
        <taxon>Dothideomycetes</taxon>
        <taxon>Dothideomycetidae</taxon>
        <taxon>Mycosphaerellales</taxon>
        <taxon>Extremaceae</taxon>
        <taxon>Extremus</taxon>
    </lineage>
</organism>
<dbReference type="PANTHER" id="PTHR46411:SF3">
    <property type="entry name" value="AAA+ ATPASE DOMAIN-CONTAINING PROTEIN"/>
    <property type="match status" value="1"/>
</dbReference>
<dbReference type="Pfam" id="PF22942">
    <property type="entry name" value="DUF7025"/>
    <property type="match status" value="1"/>
</dbReference>
<dbReference type="GO" id="GO:0005524">
    <property type="term" value="F:ATP binding"/>
    <property type="evidence" value="ECO:0007669"/>
    <property type="project" value="InterPro"/>
</dbReference>
<feature type="region of interest" description="Disordered" evidence="1">
    <location>
        <begin position="426"/>
        <end position="460"/>
    </location>
</feature>
<dbReference type="EMBL" id="JAWDJX010000008">
    <property type="protein sequence ID" value="KAK3055436.1"/>
    <property type="molecule type" value="Genomic_DNA"/>
</dbReference>
<dbReference type="InterPro" id="IPR003959">
    <property type="entry name" value="ATPase_AAA_core"/>
</dbReference>
<evidence type="ECO:0000259" key="2">
    <source>
        <dbReference type="SMART" id="SM00382"/>
    </source>
</evidence>
<feature type="compositionally biased region" description="Acidic residues" evidence="1">
    <location>
        <begin position="432"/>
        <end position="459"/>
    </location>
</feature>
<dbReference type="CDD" id="cd19481">
    <property type="entry name" value="RecA-like_protease"/>
    <property type="match status" value="1"/>
</dbReference>
<sequence length="803" mass="91394">MNNFPPPDEGLLLGFDDEDDPEERERILLFLQQQHKKRIRDYQRQLKKRRMLEAAQASSDSEMDEITKGVKKGKMDVTPAGSTPPVELVKLDPSEIGMSVGLKYLYSGKEDKRGRFQWESKIPEDLGQPAEDAESLKWVLIVRKVKAYNDPTKVLTLHSVVIQSPLLKDLLKDVLAGYPGVTVNLKRLEFSGRFEPLIHRYQELNQAIAALKLGEDADAAKKAAHADVLQNLLAEDFKETIEATVDMKSQGVMTYEHLWTLFQPGSLIYSKQQGQDRIFKLVSSRYGQDRNMNPVFWLTCQYVDYDGTRFGTQKLNVKIAAFDGTKPITSFQSFPLEYHNSKEEIKAKLIERGGKIEGFAGCHYRAYQGMSWRMDSMGNRDNQFIKGRIVIDTHGWNRFNPNYNIFVQPLHLKESRLASGIGELDSGLGGDYESEVEDDYDDDDGMPTDGLFGDEDDEETKQKNKLGDEHKMLCTPLVRGYAFKEKMWLNFFVNAVQDVAFNESAFDSLVLPKNKKELIHGFIDTHQNHMNQFDDVIQGKGRGIILLLCGPPGVGKTLTAESVAEEMKVPLYQMSAGDLGLDPRHVESKLQGILDMCTRWNAILLLDEADVFLEERSLHELERNKLVSIFLRVLEYYEGIMFLTTNRVQTFDQAFQSRIHISLEYKELDLPSRKKVWANFLEQHNIAQAAARERPPKISASAAKSQDKAKAKADTTPEDEEATKQIYLARTLPHTMDQKDVDKLARLHMNGRQIKNILKAAQMLATRQGEGLGYKHVESVMDVTQHLHQTTLESERTQASFFS</sequence>
<dbReference type="GO" id="GO:0016887">
    <property type="term" value="F:ATP hydrolysis activity"/>
    <property type="evidence" value="ECO:0007669"/>
    <property type="project" value="InterPro"/>
</dbReference>
<dbReference type="InterPro" id="IPR027417">
    <property type="entry name" value="P-loop_NTPase"/>
</dbReference>
<dbReference type="Proteomes" id="UP001271007">
    <property type="component" value="Unassembled WGS sequence"/>
</dbReference>
<dbReference type="SMART" id="SM00382">
    <property type="entry name" value="AAA"/>
    <property type="match status" value="1"/>
</dbReference>
<keyword evidence="4" id="KW-1185">Reference proteome</keyword>
<name>A0AAJ0DRW5_9PEZI</name>
<evidence type="ECO:0000313" key="4">
    <source>
        <dbReference type="Proteomes" id="UP001271007"/>
    </source>
</evidence>
<dbReference type="PANTHER" id="PTHR46411">
    <property type="entry name" value="FAMILY ATPASE, PUTATIVE-RELATED"/>
    <property type="match status" value="1"/>
</dbReference>
<accession>A0AAJ0DRW5</accession>
<protein>
    <recommendedName>
        <fullName evidence="2">AAA+ ATPase domain-containing protein</fullName>
    </recommendedName>
</protein>
<dbReference type="SUPFAM" id="SSF52540">
    <property type="entry name" value="P-loop containing nucleoside triphosphate hydrolases"/>
    <property type="match status" value="1"/>
</dbReference>
<evidence type="ECO:0000313" key="3">
    <source>
        <dbReference type="EMBL" id="KAK3055436.1"/>
    </source>
</evidence>